<organism evidence="1 2">
    <name type="scientific">Candida boidinii</name>
    <name type="common">Yeast</name>
    <dbReference type="NCBI Taxonomy" id="5477"/>
    <lineage>
        <taxon>Eukaryota</taxon>
        <taxon>Fungi</taxon>
        <taxon>Dikarya</taxon>
        <taxon>Ascomycota</taxon>
        <taxon>Saccharomycotina</taxon>
        <taxon>Pichiomycetes</taxon>
        <taxon>Pichiales</taxon>
        <taxon>Pichiaceae</taxon>
        <taxon>Ogataea</taxon>
        <taxon>Ogataea/Candida clade</taxon>
    </lineage>
</organism>
<reference evidence="1" key="1">
    <citation type="submission" date="2023-04" db="EMBL/GenBank/DDBJ databases">
        <title>Candida boidinii NBRC 1967.</title>
        <authorList>
            <person name="Ichikawa N."/>
            <person name="Sato H."/>
            <person name="Tonouchi N."/>
        </authorList>
    </citation>
    <scope>NUCLEOTIDE SEQUENCE</scope>
    <source>
        <strain evidence="1">NBRC 1967</strain>
    </source>
</reference>
<keyword evidence="2" id="KW-1185">Reference proteome</keyword>
<evidence type="ECO:0000313" key="1">
    <source>
        <dbReference type="EMBL" id="GMF03913.1"/>
    </source>
</evidence>
<gene>
    <name evidence="1" type="ORF">Cboi01_000640800</name>
</gene>
<dbReference type="Proteomes" id="UP001165101">
    <property type="component" value="Unassembled WGS sequence"/>
</dbReference>
<name>A0ACB5U7E2_CANBO</name>
<protein>
    <submittedName>
        <fullName evidence="1">Unnamed protein product</fullName>
    </submittedName>
</protein>
<comment type="caution">
    <text evidence="1">The sequence shown here is derived from an EMBL/GenBank/DDBJ whole genome shotgun (WGS) entry which is preliminary data.</text>
</comment>
<dbReference type="EMBL" id="BSXV01006533">
    <property type="protein sequence ID" value="GMF03913.1"/>
    <property type="molecule type" value="Genomic_DNA"/>
</dbReference>
<sequence>MGGPMGLGSSTGLSLQEQYLQAYSEAEKYFVSPNSPVLSELSNSLEILAANTSQLPKFQGNSMTSNVRLVLVGFKNTRIDVFYVPDSLNDNNGNNNNNSNNNNGPLNVNVGDLVLVEADRGRDLAITTISTTSIAFPKTNCPFCLSKRSITIIVEESR</sequence>
<evidence type="ECO:0000313" key="2">
    <source>
        <dbReference type="Proteomes" id="UP001165101"/>
    </source>
</evidence>
<proteinExistence type="predicted"/>
<accession>A0ACB5U7E2</accession>